<accession>A0A932CRA7</accession>
<dbReference type="Proteomes" id="UP000769766">
    <property type="component" value="Unassembled WGS sequence"/>
</dbReference>
<dbReference type="Gene3D" id="3.30.70.100">
    <property type="match status" value="1"/>
</dbReference>
<reference evidence="2" key="1">
    <citation type="submission" date="2020-07" db="EMBL/GenBank/DDBJ databases">
        <title>Huge and variable diversity of episymbiotic CPR bacteria and DPANN archaea in groundwater ecosystems.</title>
        <authorList>
            <person name="He C.Y."/>
            <person name="Keren R."/>
            <person name="Whittaker M."/>
            <person name="Farag I.F."/>
            <person name="Doudna J."/>
            <person name="Cate J.H.D."/>
            <person name="Banfield J.F."/>
        </authorList>
    </citation>
    <scope>NUCLEOTIDE SEQUENCE</scope>
    <source>
        <strain evidence="2">NC_groundwater_672_Ag_B-0.1um_62_36</strain>
    </source>
</reference>
<evidence type="ECO:0000259" key="1">
    <source>
        <dbReference type="Pfam" id="PF07110"/>
    </source>
</evidence>
<dbReference type="GO" id="GO:0016491">
    <property type="term" value="F:oxidoreductase activity"/>
    <property type="evidence" value="ECO:0007669"/>
    <property type="project" value="InterPro"/>
</dbReference>
<protein>
    <submittedName>
        <fullName evidence="2">EthD domain-containing protein</fullName>
    </submittedName>
</protein>
<proteinExistence type="predicted"/>
<dbReference type="SUPFAM" id="SSF54909">
    <property type="entry name" value="Dimeric alpha+beta barrel"/>
    <property type="match status" value="1"/>
</dbReference>
<dbReference type="EMBL" id="JACPRF010000438">
    <property type="protein sequence ID" value="MBI2878048.1"/>
    <property type="molecule type" value="Genomic_DNA"/>
</dbReference>
<feature type="domain" description="EthD" evidence="1">
    <location>
        <begin position="11"/>
        <end position="102"/>
    </location>
</feature>
<sequence length="117" mass="13622">MVKLVGCLRRKPGMSAEEFHRYWKDVHGPLVKSVPEFFRYVCKYVQGHYVPDHVPGFPPPPFTPFDGIAELWFDSVEDIGKAFSEPRYLEIIRPDELKFLDLPNCTIFIVEEVVMYG</sequence>
<dbReference type="Pfam" id="PF07110">
    <property type="entry name" value="EthD"/>
    <property type="match status" value="1"/>
</dbReference>
<dbReference type="AlphaFoldDB" id="A0A932CRA7"/>
<evidence type="ECO:0000313" key="2">
    <source>
        <dbReference type="EMBL" id="MBI2878048.1"/>
    </source>
</evidence>
<name>A0A932CRA7_UNCTE</name>
<dbReference type="InterPro" id="IPR009799">
    <property type="entry name" value="EthD_dom"/>
</dbReference>
<dbReference type="InterPro" id="IPR011008">
    <property type="entry name" value="Dimeric_a/b-barrel"/>
</dbReference>
<organism evidence="2 3">
    <name type="scientific">Tectimicrobiota bacterium</name>
    <dbReference type="NCBI Taxonomy" id="2528274"/>
    <lineage>
        <taxon>Bacteria</taxon>
        <taxon>Pseudomonadati</taxon>
        <taxon>Nitrospinota/Tectimicrobiota group</taxon>
        <taxon>Candidatus Tectimicrobiota</taxon>
    </lineage>
</organism>
<evidence type="ECO:0000313" key="3">
    <source>
        <dbReference type="Proteomes" id="UP000769766"/>
    </source>
</evidence>
<gene>
    <name evidence="2" type="ORF">HYY20_14320</name>
</gene>
<dbReference type="NCBIfam" id="TIGR02118">
    <property type="entry name" value="EthD family reductase"/>
    <property type="match status" value="1"/>
</dbReference>
<comment type="caution">
    <text evidence="2">The sequence shown here is derived from an EMBL/GenBank/DDBJ whole genome shotgun (WGS) entry which is preliminary data.</text>
</comment>